<comment type="caution">
    <text evidence="2">The sequence shown here is derived from an EMBL/GenBank/DDBJ whole genome shotgun (WGS) entry which is preliminary data.</text>
</comment>
<gene>
    <name evidence="2" type="ORF">COU16_01230</name>
</gene>
<feature type="transmembrane region" description="Helical" evidence="1">
    <location>
        <begin position="86"/>
        <end position="104"/>
    </location>
</feature>
<dbReference type="InterPro" id="IPR013879">
    <property type="entry name" value="DUF1761"/>
</dbReference>
<evidence type="ECO:0000256" key="1">
    <source>
        <dbReference type="SAM" id="Phobius"/>
    </source>
</evidence>
<keyword evidence="1" id="KW-0472">Membrane</keyword>
<keyword evidence="1" id="KW-0812">Transmembrane</keyword>
<evidence type="ECO:0000313" key="3">
    <source>
        <dbReference type="Proteomes" id="UP000229344"/>
    </source>
</evidence>
<sequence length="138" mass="15616">MEIHYIAILACGVLAMVLGALWYGPIFGKMWMKVIGATEMDVEKRKEMQRKALPLYGVQFLLVLFQVYILAHFVKGWVNATGVETSLWIFFGFIMPTLAAASMWNNDSAKISWARFLIQGGYQLVLFICFGLILGLWG</sequence>
<evidence type="ECO:0008006" key="4">
    <source>
        <dbReference type="Google" id="ProtNLM"/>
    </source>
</evidence>
<reference evidence="3" key="1">
    <citation type="submission" date="2017-09" db="EMBL/GenBank/DDBJ databases">
        <title>Depth-based differentiation of microbial function through sediment-hosted aquifers and enrichment of novel symbionts in the deep terrestrial subsurface.</title>
        <authorList>
            <person name="Probst A.J."/>
            <person name="Ladd B."/>
            <person name="Jarett J.K."/>
            <person name="Geller-Mcgrath D.E."/>
            <person name="Sieber C.M.K."/>
            <person name="Emerson J.B."/>
            <person name="Anantharaman K."/>
            <person name="Thomas B.C."/>
            <person name="Malmstrom R."/>
            <person name="Stieglmeier M."/>
            <person name="Klingl A."/>
            <person name="Woyke T."/>
            <person name="Ryan C.M."/>
            <person name="Banfield J.F."/>
        </authorList>
    </citation>
    <scope>NUCLEOTIDE SEQUENCE [LARGE SCALE GENOMIC DNA]</scope>
</reference>
<keyword evidence="1" id="KW-1133">Transmembrane helix</keyword>
<protein>
    <recommendedName>
        <fullName evidence="4">DUF1761 domain-containing protein</fullName>
    </recommendedName>
</protein>
<dbReference type="EMBL" id="PFBI01000004">
    <property type="protein sequence ID" value="PIR84791.1"/>
    <property type="molecule type" value="Genomic_DNA"/>
</dbReference>
<dbReference type="AlphaFoldDB" id="A0A2H0UEH1"/>
<proteinExistence type="predicted"/>
<organism evidence="2 3">
    <name type="scientific">Candidatus Kaiserbacteria bacterium CG10_big_fil_rev_8_21_14_0_10_47_16</name>
    <dbReference type="NCBI Taxonomy" id="1974608"/>
    <lineage>
        <taxon>Bacteria</taxon>
        <taxon>Candidatus Kaiseribacteriota</taxon>
    </lineage>
</organism>
<feature type="transmembrane region" description="Helical" evidence="1">
    <location>
        <begin position="53"/>
        <end position="74"/>
    </location>
</feature>
<evidence type="ECO:0000313" key="2">
    <source>
        <dbReference type="EMBL" id="PIR84791.1"/>
    </source>
</evidence>
<dbReference type="Pfam" id="PF08570">
    <property type="entry name" value="DUF1761"/>
    <property type="match status" value="1"/>
</dbReference>
<feature type="transmembrane region" description="Helical" evidence="1">
    <location>
        <begin position="6"/>
        <end position="24"/>
    </location>
</feature>
<feature type="transmembrane region" description="Helical" evidence="1">
    <location>
        <begin position="116"/>
        <end position="137"/>
    </location>
</feature>
<dbReference type="Proteomes" id="UP000229344">
    <property type="component" value="Unassembled WGS sequence"/>
</dbReference>
<name>A0A2H0UEH1_9BACT</name>
<accession>A0A2H0UEH1</accession>